<dbReference type="RefSeq" id="WP_004438535.1">
    <property type="nucleotide sequence ID" value="NZ_AFEU01000003.1"/>
</dbReference>
<dbReference type="AlphaFoldDB" id="I3DY00"/>
<protein>
    <submittedName>
        <fullName evidence="1">Uncharacterized protein</fullName>
    </submittedName>
</protein>
<sequence>MLVENLVSNDVAWSIEEINKLYRDGKIKGFTIQIMLNDGEFITGAIGDISFLERLGMIESAKNDIFLSAGD</sequence>
<dbReference type="Proteomes" id="UP000010523">
    <property type="component" value="Unassembled WGS sequence"/>
</dbReference>
<dbReference type="EMBL" id="AFEU01000003">
    <property type="protein sequence ID" value="EIJ79121.1"/>
    <property type="molecule type" value="Genomic_DNA"/>
</dbReference>
<dbReference type="STRING" id="997296.PB1_16229"/>
<gene>
    <name evidence="1" type="ORF">PB1_16229</name>
</gene>
<organism evidence="1 2">
    <name type="scientific">Bacillus methanolicus PB1</name>
    <dbReference type="NCBI Taxonomy" id="997296"/>
    <lineage>
        <taxon>Bacteria</taxon>
        <taxon>Bacillati</taxon>
        <taxon>Bacillota</taxon>
        <taxon>Bacilli</taxon>
        <taxon>Bacillales</taxon>
        <taxon>Bacillaceae</taxon>
        <taxon>Bacillus</taxon>
    </lineage>
</organism>
<name>I3DY00_BACMT</name>
<proteinExistence type="predicted"/>
<evidence type="ECO:0000313" key="2">
    <source>
        <dbReference type="Proteomes" id="UP000010523"/>
    </source>
</evidence>
<evidence type="ECO:0000313" key="1">
    <source>
        <dbReference type="EMBL" id="EIJ79121.1"/>
    </source>
</evidence>
<reference evidence="1 2" key="1">
    <citation type="journal article" date="2012" name="Appl. Environ. Microbiol.">
        <title>Genome Sequence of Thermotolerant Bacillus methanolicus: Features and Regulation Related to Methylotrophy and Production of L-Lysine and L-Glutamate from Methanol.</title>
        <authorList>
            <person name="Heggeset T.M."/>
            <person name="Krog A."/>
            <person name="Balzer S."/>
            <person name="Wentzel A."/>
            <person name="Ellingsen T.E."/>
            <person name="Brautaset T."/>
        </authorList>
    </citation>
    <scope>NUCLEOTIDE SEQUENCE [LARGE SCALE GENOMIC DNA]</scope>
    <source>
        <strain evidence="1 2">PB1</strain>
    </source>
</reference>
<comment type="caution">
    <text evidence="1">The sequence shown here is derived from an EMBL/GenBank/DDBJ whole genome shotgun (WGS) entry which is preliminary data.</text>
</comment>
<keyword evidence="2" id="KW-1185">Reference proteome</keyword>
<dbReference type="OrthoDB" id="2888167at2"/>
<dbReference type="PATRIC" id="fig|997296.3.peg.3418"/>
<accession>I3DY00</accession>